<evidence type="ECO:0000313" key="2">
    <source>
        <dbReference type="EMBL" id="KAK4129797.1"/>
    </source>
</evidence>
<dbReference type="RefSeq" id="XP_062653568.1">
    <property type="nucleotide sequence ID" value="XM_062790987.1"/>
</dbReference>
<feature type="transmembrane region" description="Helical" evidence="1">
    <location>
        <begin position="217"/>
        <end position="236"/>
    </location>
</feature>
<protein>
    <submittedName>
        <fullName evidence="2">Uncharacterized protein</fullName>
    </submittedName>
</protein>
<dbReference type="AlphaFoldDB" id="A0AAN6UB61"/>
<name>A0AAN6UB61_9PEZI</name>
<organism evidence="2 3">
    <name type="scientific">Parathielavia appendiculata</name>
    <dbReference type="NCBI Taxonomy" id="2587402"/>
    <lineage>
        <taxon>Eukaryota</taxon>
        <taxon>Fungi</taxon>
        <taxon>Dikarya</taxon>
        <taxon>Ascomycota</taxon>
        <taxon>Pezizomycotina</taxon>
        <taxon>Sordariomycetes</taxon>
        <taxon>Sordariomycetidae</taxon>
        <taxon>Sordariales</taxon>
        <taxon>Chaetomiaceae</taxon>
        <taxon>Parathielavia</taxon>
    </lineage>
</organism>
<keyword evidence="1" id="KW-0812">Transmembrane</keyword>
<dbReference type="GeneID" id="87827756"/>
<comment type="caution">
    <text evidence="2">The sequence shown here is derived from an EMBL/GenBank/DDBJ whole genome shotgun (WGS) entry which is preliminary data.</text>
</comment>
<accession>A0AAN6UB61</accession>
<keyword evidence="3" id="KW-1185">Reference proteome</keyword>
<dbReference type="EMBL" id="MU853223">
    <property type="protein sequence ID" value="KAK4129797.1"/>
    <property type="molecule type" value="Genomic_DNA"/>
</dbReference>
<keyword evidence="1" id="KW-1133">Transmembrane helix</keyword>
<keyword evidence="1" id="KW-0472">Membrane</keyword>
<reference evidence="2" key="2">
    <citation type="submission" date="2023-05" db="EMBL/GenBank/DDBJ databases">
        <authorList>
            <consortium name="Lawrence Berkeley National Laboratory"/>
            <person name="Steindorff A."/>
            <person name="Hensen N."/>
            <person name="Bonometti L."/>
            <person name="Westerberg I."/>
            <person name="Brannstrom I.O."/>
            <person name="Guillou S."/>
            <person name="Cros-Aarteil S."/>
            <person name="Calhoun S."/>
            <person name="Haridas S."/>
            <person name="Kuo A."/>
            <person name="Mondo S."/>
            <person name="Pangilinan J."/>
            <person name="Riley R."/>
            <person name="Labutti K."/>
            <person name="Andreopoulos B."/>
            <person name="Lipzen A."/>
            <person name="Chen C."/>
            <person name="Yanf M."/>
            <person name="Daum C."/>
            <person name="Ng V."/>
            <person name="Clum A."/>
            <person name="Ohm R."/>
            <person name="Martin F."/>
            <person name="Silar P."/>
            <person name="Natvig D."/>
            <person name="Lalanne C."/>
            <person name="Gautier V."/>
            <person name="Ament-Velasquez S.L."/>
            <person name="Kruys A."/>
            <person name="Hutchinson M.I."/>
            <person name="Powell A.J."/>
            <person name="Barry K."/>
            <person name="Miller A.N."/>
            <person name="Grigoriev I.V."/>
            <person name="Debuchy R."/>
            <person name="Gladieux P."/>
            <person name="Thoren M.H."/>
            <person name="Johannesson H."/>
        </authorList>
    </citation>
    <scope>NUCLEOTIDE SEQUENCE</scope>
    <source>
        <strain evidence="2">CBS 731.68</strain>
    </source>
</reference>
<feature type="transmembrane region" description="Helical" evidence="1">
    <location>
        <begin position="256"/>
        <end position="281"/>
    </location>
</feature>
<dbReference type="Proteomes" id="UP001302602">
    <property type="component" value="Unassembled WGS sequence"/>
</dbReference>
<evidence type="ECO:0000256" key="1">
    <source>
        <dbReference type="SAM" id="Phobius"/>
    </source>
</evidence>
<proteinExistence type="predicted"/>
<sequence>MGAPYLHLAVLDRRGRPTLLEGPYLAPFFEPLRIRVIQETHDSTLAGYLPTESKQQYYCPEPRLTSSYDLIKRCVSLVQAIWAIFTAYRARGDQLEQYGYAAFGLTVVPYAVMSIINLTAQILNPDYPCMFVIETPTLARARLEGRAVVQGTIPVKYGDDLVGEEENNNDEKSQAAPSRLWTWARKKLSRIFAASDAHFFPDASQISRRISSPMERGFTMSWLVIGIMGAVAPGIMDLLFDDTDCLLRKLQLRPCFQILVLYFSLGLSYGVPALGGMVVVGNMIHDFGIFKKVCNLNANFTIPENRELRRLPHQAFRHWGDETIGREELTQPAPTGLSSSRGILYLMVFQQLGQLVSDSFQTGRDRQENYRRKASERHQEADDWLKTRGLHGDDLLDLGVPEDEITPVSFWGSGHHTDEGDQQIIQRFTLF</sequence>
<gene>
    <name evidence="2" type="ORF">N657DRAFT_630604</name>
</gene>
<feature type="transmembrane region" description="Helical" evidence="1">
    <location>
        <begin position="100"/>
        <end position="120"/>
    </location>
</feature>
<reference evidence="2" key="1">
    <citation type="journal article" date="2023" name="Mol. Phylogenet. Evol.">
        <title>Genome-scale phylogeny and comparative genomics of the fungal order Sordariales.</title>
        <authorList>
            <person name="Hensen N."/>
            <person name="Bonometti L."/>
            <person name="Westerberg I."/>
            <person name="Brannstrom I.O."/>
            <person name="Guillou S."/>
            <person name="Cros-Aarteil S."/>
            <person name="Calhoun S."/>
            <person name="Haridas S."/>
            <person name="Kuo A."/>
            <person name="Mondo S."/>
            <person name="Pangilinan J."/>
            <person name="Riley R."/>
            <person name="LaButti K."/>
            <person name="Andreopoulos B."/>
            <person name="Lipzen A."/>
            <person name="Chen C."/>
            <person name="Yan M."/>
            <person name="Daum C."/>
            <person name="Ng V."/>
            <person name="Clum A."/>
            <person name="Steindorff A."/>
            <person name="Ohm R.A."/>
            <person name="Martin F."/>
            <person name="Silar P."/>
            <person name="Natvig D.O."/>
            <person name="Lalanne C."/>
            <person name="Gautier V."/>
            <person name="Ament-Velasquez S.L."/>
            <person name="Kruys A."/>
            <person name="Hutchinson M.I."/>
            <person name="Powell A.J."/>
            <person name="Barry K."/>
            <person name="Miller A.N."/>
            <person name="Grigoriev I.V."/>
            <person name="Debuchy R."/>
            <person name="Gladieux P."/>
            <person name="Hiltunen Thoren M."/>
            <person name="Johannesson H."/>
        </authorList>
    </citation>
    <scope>NUCLEOTIDE SEQUENCE</scope>
    <source>
        <strain evidence="2">CBS 731.68</strain>
    </source>
</reference>
<evidence type="ECO:0000313" key="3">
    <source>
        <dbReference type="Proteomes" id="UP001302602"/>
    </source>
</evidence>